<gene>
    <name evidence="1" type="ORF">AN912_22035</name>
</gene>
<keyword evidence="2" id="KW-1185">Reference proteome</keyword>
<proteinExistence type="predicted"/>
<dbReference type="EMBL" id="LJFS01000035">
    <property type="protein sequence ID" value="KPG28237.1"/>
    <property type="molecule type" value="Genomic_DNA"/>
</dbReference>
<comment type="caution">
    <text evidence="1">The sequence shown here is derived from an EMBL/GenBank/DDBJ whole genome shotgun (WGS) entry which is preliminary data.</text>
</comment>
<organism evidence="1 2">
    <name type="scientific">Mycobacteroides immunogenum</name>
    <dbReference type="NCBI Taxonomy" id="83262"/>
    <lineage>
        <taxon>Bacteria</taxon>
        <taxon>Bacillati</taxon>
        <taxon>Actinomycetota</taxon>
        <taxon>Actinomycetes</taxon>
        <taxon>Mycobacteriales</taxon>
        <taxon>Mycobacteriaceae</taxon>
        <taxon>Mycobacteroides</taxon>
    </lineage>
</organism>
<evidence type="ECO:0000313" key="1">
    <source>
        <dbReference type="EMBL" id="KPG28237.1"/>
    </source>
</evidence>
<dbReference type="RefSeq" id="WP_030093696.1">
    <property type="nucleotide sequence ID" value="NZ_LJFS01000035.1"/>
</dbReference>
<name>A0ABR5LMC6_9MYCO</name>
<evidence type="ECO:0000313" key="2">
    <source>
        <dbReference type="Proteomes" id="UP000037962"/>
    </source>
</evidence>
<sequence length="186" mass="19974">MSREQQIAVGAQCMNIGIDAAEQTAQDLESGLILIESPLPKVGAVVVAPDLSTMFVPPFNDANDALEYWRSGQRTPVEEFALLWQSPSETVGRHSHLATRDEKLSVAAGILNGTLEAVAVRANDMEDGIVVVSSEARGAGSVLIGPDLSTLFFPSYVWPQEAVAQWRGGRRTPKSVLAEIWSGRTG</sequence>
<reference evidence="1 2" key="1">
    <citation type="submission" date="2015-09" db="EMBL/GenBank/DDBJ databases">
        <title>Genome Sequences of Mycobacterium immunogenum Isolates, Recuperated from a Chloraminated Drinking Water Distribution System Simulator Subjected to Episodes of Nitrification.</title>
        <authorList>
            <person name="Gomez-Alvarez V."/>
            <person name="Revetta R.P."/>
        </authorList>
    </citation>
    <scope>NUCLEOTIDE SEQUENCE [LARGE SCALE GENOMIC DNA]</scope>
    <source>
        <strain evidence="1 2">H076</strain>
    </source>
</reference>
<dbReference type="Proteomes" id="UP000037962">
    <property type="component" value="Unassembled WGS sequence"/>
</dbReference>
<protein>
    <submittedName>
        <fullName evidence="1">Uncharacterized protein</fullName>
    </submittedName>
</protein>
<accession>A0ABR5LMC6</accession>